<evidence type="ECO:0000313" key="7">
    <source>
        <dbReference type="EMBL" id="KAL0959186.1"/>
    </source>
</evidence>
<reference evidence="8" key="1">
    <citation type="submission" date="2024-06" db="EMBL/GenBank/DDBJ databases">
        <title>Multi-omics analyses provide insights into the biosynthesis of the anticancer antibiotic pleurotin in Hohenbuehelia grisea.</title>
        <authorList>
            <person name="Weaver J.A."/>
            <person name="Alberti F."/>
        </authorList>
    </citation>
    <scope>NUCLEOTIDE SEQUENCE [LARGE SCALE GENOMIC DNA]</scope>
    <source>
        <strain evidence="8">T-177</strain>
    </source>
</reference>
<feature type="transmembrane region" description="Helical" evidence="6">
    <location>
        <begin position="472"/>
        <end position="490"/>
    </location>
</feature>
<feature type="transmembrane region" description="Helical" evidence="6">
    <location>
        <begin position="50"/>
        <end position="76"/>
    </location>
</feature>
<evidence type="ECO:0000256" key="6">
    <source>
        <dbReference type="SAM" id="Phobius"/>
    </source>
</evidence>
<protein>
    <recommendedName>
        <fullName evidence="9">Auxin efflux carrier</fullName>
    </recommendedName>
</protein>
<evidence type="ECO:0000256" key="3">
    <source>
        <dbReference type="ARBA" id="ARBA00022989"/>
    </source>
</evidence>
<dbReference type="PANTHER" id="PTHR31274:SF1">
    <property type="entry name" value="AGL149CP"/>
    <property type="match status" value="1"/>
</dbReference>
<proteinExistence type="predicted"/>
<feature type="region of interest" description="Disordered" evidence="5">
    <location>
        <begin position="257"/>
        <end position="292"/>
    </location>
</feature>
<feature type="compositionally biased region" description="Basic and acidic residues" evidence="5">
    <location>
        <begin position="257"/>
        <end position="270"/>
    </location>
</feature>
<dbReference type="Proteomes" id="UP001556367">
    <property type="component" value="Unassembled WGS sequence"/>
</dbReference>
<keyword evidence="2 6" id="KW-0812">Transmembrane</keyword>
<dbReference type="EMBL" id="JASNQZ010000003">
    <property type="protein sequence ID" value="KAL0959186.1"/>
    <property type="molecule type" value="Genomic_DNA"/>
</dbReference>
<dbReference type="Pfam" id="PF03547">
    <property type="entry name" value="Mem_trans"/>
    <property type="match status" value="1"/>
</dbReference>
<keyword evidence="3 6" id="KW-1133">Transmembrane helix</keyword>
<evidence type="ECO:0000256" key="5">
    <source>
        <dbReference type="SAM" id="MobiDB-lite"/>
    </source>
</evidence>
<feature type="region of interest" description="Disordered" evidence="5">
    <location>
        <begin position="149"/>
        <end position="188"/>
    </location>
</feature>
<feature type="transmembrane region" description="Helical" evidence="6">
    <location>
        <begin position="431"/>
        <end position="451"/>
    </location>
</feature>
<gene>
    <name evidence="7" type="ORF">HGRIS_014466</name>
</gene>
<accession>A0ABR3JVQ9</accession>
<evidence type="ECO:0000313" key="8">
    <source>
        <dbReference type="Proteomes" id="UP001556367"/>
    </source>
</evidence>
<name>A0ABR3JVQ9_9AGAR</name>
<organism evidence="7 8">
    <name type="scientific">Hohenbuehelia grisea</name>
    <dbReference type="NCBI Taxonomy" id="104357"/>
    <lineage>
        <taxon>Eukaryota</taxon>
        <taxon>Fungi</taxon>
        <taxon>Dikarya</taxon>
        <taxon>Basidiomycota</taxon>
        <taxon>Agaricomycotina</taxon>
        <taxon>Agaricomycetes</taxon>
        <taxon>Agaricomycetidae</taxon>
        <taxon>Agaricales</taxon>
        <taxon>Pleurotineae</taxon>
        <taxon>Pleurotaceae</taxon>
        <taxon>Hohenbuehelia</taxon>
    </lineage>
</organism>
<evidence type="ECO:0000256" key="1">
    <source>
        <dbReference type="ARBA" id="ARBA00004141"/>
    </source>
</evidence>
<evidence type="ECO:0000256" key="4">
    <source>
        <dbReference type="ARBA" id="ARBA00023136"/>
    </source>
</evidence>
<keyword evidence="8" id="KW-1185">Reference proteome</keyword>
<dbReference type="PANTHER" id="PTHR31274">
    <property type="entry name" value="PROTEIN ECM3"/>
    <property type="match status" value="1"/>
</dbReference>
<evidence type="ECO:0008006" key="9">
    <source>
        <dbReference type="Google" id="ProtNLM"/>
    </source>
</evidence>
<keyword evidence="4 6" id="KW-0472">Membrane</keyword>
<evidence type="ECO:0000256" key="2">
    <source>
        <dbReference type="ARBA" id="ARBA00022692"/>
    </source>
</evidence>
<dbReference type="InterPro" id="IPR004776">
    <property type="entry name" value="Mem_transp_PIN-like"/>
</dbReference>
<feature type="transmembrane region" description="Helical" evidence="6">
    <location>
        <begin position="88"/>
        <end position="105"/>
    </location>
</feature>
<dbReference type="InterPro" id="IPR040254">
    <property type="entry name" value="Ecm3-like"/>
</dbReference>
<feature type="transmembrane region" description="Helical" evidence="6">
    <location>
        <begin position="300"/>
        <end position="327"/>
    </location>
</feature>
<comment type="caution">
    <text evidence="7">The sequence shown here is derived from an EMBL/GenBank/DDBJ whole genome shotgun (WGS) entry which is preliminary data.</text>
</comment>
<feature type="transmembrane region" description="Helical" evidence="6">
    <location>
        <begin position="392"/>
        <end position="419"/>
    </location>
</feature>
<feature type="transmembrane region" description="Helical" evidence="6">
    <location>
        <begin position="353"/>
        <end position="380"/>
    </location>
</feature>
<comment type="subcellular location">
    <subcellularLocation>
        <location evidence="1">Membrane</location>
        <topology evidence="1">Multi-pass membrane protein</topology>
    </subcellularLocation>
</comment>
<feature type="transmembrane region" description="Helical" evidence="6">
    <location>
        <begin position="20"/>
        <end position="38"/>
    </location>
</feature>
<sequence length="491" mass="53355">MFSKIVPAFTSDNIGALGPLIFVAVLYEAIGVAIAWIIKQFFWVPHRFRYGVLVAGGWGNYGDIPTSVMLSITGAAPFNGTSDQNLSVAYISAFILVFMVTLFPCGGHRWVAMDYVGPDKEHEEVRELMRLRRRKLFVGWMHPSALLKRSQPAQKAAQDVEETYIDEKPSQPPQAPSNSTPSEKQHGPRHVAFHNDATMVIMEPATGAASSSVEPNDAPISRITSPAPTDFIPSRINSPAPTVTAIDSNWKQLDDTIKEESRQQQDHEHLALTTSLPPPTESVGLTPASPTSSRRRRNVVWAWIVTFVRSLCAPASLAILIAFPIAVVPKLKALFVDVPGANLPPAPDGQPPLAFVIDTAAFIGGASVPLGLICLGSALARLKIPRHQWSTLPLGAISWLAIGKLVLMPVLGVLIVHGLVDAGMIRREDKVLQFVCMFFSCLPTATTQVFLTQVYSGTGTAEHLSAFLIPQYIIMFLSITGLTAYCLSTLF</sequence>